<keyword evidence="9" id="KW-1185">Reference proteome</keyword>
<gene>
    <name evidence="8" type="primary">arsC</name>
    <name evidence="8" type="ORF">CQW49_20390</name>
</gene>
<dbReference type="Proteomes" id="UP000230709">
    <property type="component" value="Chromosome"/>
</dbReference>
<accession>A0A2D2D4P7</accession>
<dbReference type="InterPro" id="IPR006660">
    <property type="entry name" value="Arsenate_reductase-like"/>
</dbReference>
<evidence type="ECO:0000256" key="5">
    <source>
        <dbReference type="ARBA" id="ARBA00039879"/>
    </source>
</evidence>
<evidence type="ECO:0000256" key="3">
    <source>
        <dbReference type="ARBA" id="ARBA00023002"/>
    </source>
</evidence>
<dbReference type="InterPro" id="IPR006659">
    <property type="entry name" value="Arsenate_reductase"/>
</dbReference>
<dbReference type="KEGG" id="mtw:CQW49_20390"/>
<dbReference type="RefSeq" id="WP_003611572.1">
    <property type="nucleotide sequence ID" value="NZ_ADVE02000001.1"/>
</dbReference>
<evidence type="ECO:0000256" key="4">
    <source>
        <dbReference type="ARBA" id="ARBA00038969"/>
    </source>
</evidence>
<dbReference type="PANTHER" id="PTHR30041">
    <property type="entry name" value="ARSENATE REDUCTASE"/>
    <property type="match status" value="1"/>
</dbReference>
<dbReference type="EC" id="1.20.4.1" evidence="4 7"/>
<protein>
    <recommendedName>
        <fullName evidence="5 7">Arsenate reductase</fullName>
        <ecNumber evidence="4 7">1.20.4.1</ecNumber>
    </recommendedName>
</protein>
<evidence type="ECO:0000256" key="6">
    <source>
        <dbReference type="PROSITE-ProRule" id="PRU01282"/>
    </source>
</evidence>
<dbReference type="PROSITE" id="PS51353">
    <property type="entry name" value="ARSC"/>
    <property type="match status" value="1"/>
</dbReference>
<dbReference type="STRING" id="595536.GCA_000178815_01116"/>
<dbReference type="InterPro" id="IPR036249">
    <property type="entry name" value="Thioredoxin-like_sf"/>
</dbReference>
<dbReference type="Gene3D" id="3.40.30.10">
    <property type="entry name" value="Glutaredoxin"/>
    <property type="match status" value="1"/>
</dbReference>
<evidence type="ECO:0000256" key="1">
    <source>
        <dbReference type="ARBA" id="ARBA00007198"/>
    </source>
</evidence>
<evidence type="ECO:0000313" key="8">
    <source>
        <dbReference type="EMBL" id="ATQ69978.1"/>
    </source>
</evidence>
<dbReference type="AlphaFoldDB" id="A0A2D2D4P7"/>
<sequence length="116" mass="12503">MGVVIYHNPACGTSRKVLARLKEAGLEPEVVNYLKTPPDSTTLKTLLKSMGKKVRDILRKKGTPYAELGLDDPAVGDEAIFAAIAANPVLIERPIVVVDGRAALCRPPEVVETLLK</sequence>
<dbReference type="Pfam" id="PF03960">
    <property type="entry name" value="ArsC"/>
    <property type="match status" value="1"/>
</dbReference>
<dbReference type="SUPFAM" id="SSF52833">
    <property type="entry name" value="Thioredoxin-like"/>
    <property type="match status" value="1"/>
</dbReference>
<name>A0A2D2D4P7_METT3</name>
<dbReference type="GO" id="GO:0046685">
    <property type="term" value="P:response to arsenic-containing substance"/>
    <property type="evidence" value="ECO:0007669"/>
    <property type="project" value="UniProtKB-KW"/>
</dbReference>
<evidence type="ECO:0000313" key="9">
    <source>
        <dbReference type="Proteomes" id="UP000230709"/>
    </source>
</evidence>
<comment type="catalytic activity">
    <reaction evidence="7">
        <text>[glutaredoxin]-dithiol + arsenate + glutathione + H(+) = glutathionyl-S-S-[glutaredoxin] + arsenite + H2O</text>
        <dbReference type="Rhea" id="RHEA:22016"/>
        <dbReference type="Rhea" id="RHEA-COMP:10729"/>
        <dbReference type="Rhea" id="RHEA-COMP:17668"/>
        <dbReference type="ChEBI" id="CHEBI:15377"/>
        <dbReference type="ChEBI" id="CHEBI:15378"/>
        <dbReference type="ChEBI" id="CHEBI:29242"/>
        <dbReference type="ChEBI" id="CHEBI:29950"/>
        <dbReference type="ChEBI" id="CHEBI:48597"/>
        <dbReference type="ChEBI" id="CHEBI:57925"/>
        <dbReference type="ChEBI" id="CHEBI:146199"/>
        <dbReference type="EC" id="1.20.4.1"/>
    </reaction>
</comment>
<dbReference type="GO" id="GO:0008794">
    <property type="term" value="F:arsenate reductase (glutaredoxin) activity"/>
    <property type="evidence" value="ECO:0007669"/>
    <property type="project" value="UniProtKB-UniRule"/>
</dbReference>
<dbReference type="NCBIfam" id="TIGR00014">
    <property type="entry name" value="arsC"/>
    <property type="match status" value="1"/>
</dbReference>
<organism evidence="8 9">
    <name type="scientific">Methylosinus trichosporium (strain ATCC 35070 / NCIMB 11131 / UNIQEM 75 / OB3b)</name>
    <dbReference type="NCBI Taxonomy" id="595536"/>
    <lineage>
        <taxon>Bacteria</taxon>
        <taxon>Pseudomonadati</taxon>
        <taxon>Pseudomonadota</taxon>
        <taxon>Alphaproteobacteria</taxon>
        <taxon>Hyphomicrobiales</taxon>
        <taxon>Methylocystaceae</taxon>
        <taxon>Methylosinus</taxon>
    </lineage>
</organism>
<dbReference type="CDD" id="cd03034">
    <property type="entry name" value="ArsC_ArsC"/>
    <property type="match status" value="1"/>
</dbReference>
<keyword evidence="2" id="KW-0059">Arsenical resistance</keyword>
<reference evidence="9" key="1">
    <citation type="submission" date="2017-10" db="EMBL/GenBank/DDBJ databases">
        <title>Completed PacBio SMRT sequence of Methylosinus trichosporium OB3b reveals presence of a third large plasmid.</title>
        <authorList>
            <person name="Charles T.C."/>
            <person name="Lynch M.D.J."/>
            <person name="Heil J.R."/>
            <person name="Cheng J."/>
        </authorList>
    </citation>
    <scope>NUCLEOTIDE SEQUENCE [LARGE SCALE GENOMIC DNA]</scope>
    <source>
        <strain evidence="9">OB3b</strain>
    </source>
</reference>
<keyword evidence="3 7" id="KW-0560">Oxidoreductase</keyword>
<comment type="similarity">
    <text evidence="1 6 7">Belongs to the ArsC family.</text>
</comment>
<evidence type="ECO:0000256" key="7">
    <source>
        <dbReference type="RuleBase" id="RU362029"/>
    </source>
</evidence>
<dbReference type="EMBL" id="CP023737">
    <property type="protein sequence ID" value="ATQ69978.1"/>
    <property type="molecule type" value="Genomic_DNA"/>
</dbReference>
<dbReference type="PANTHER" id="PTHR30041:SF5">
    <property type="entry name" value="ARSENATE REDUCTASE-RELATED"/>
    <property type="match status" value="1"/>
</dbReference>
<evidence type="ECO:0000256" key="2">
    <source>
        <dbReference type="ARBA" id="ARBA00022849"/>
    </source>
</evidence>
<proteinExistence type="inferred from homology"/>